<evidence type="ECO:0000313" key="6">
    <source>
        <dbReference type="EMBL" id="TYP74608.1"/>
    </source>
</evidence>
<evidence type="ECO:0000313" key="7">
    <source>
        <dbReference type="Proteomes" id="UP000323257"/>
    </source>
</evidence>
<name>A0A5S5C7M7_9BACL</name>
<gene>
    <name evidence="6" type="ORF">BCM02_105152</name>
</gene>
<keyword evidence="2 5" id="KW-0812">Transmembrane</keyword>
<sequence>MKSTKIAYWIITACTLIGFALSAYNELAQTPKTFTQTTELLGYPAYFLTLLGVAKIIGIGVLLVPKYYRLKEWAYAGLTIDCISAFWSQIAVGNPMGSIQAVVVLFFVLLSYYLLRRMERGAALNRGIGLAASPAEQRVV</sequence>
<feature type="transmembrane region" description="Helical" evidence="5">
    <location>
        <begin position="98"/>
        <end position="115"/>
    </location>
</feature>
<dbReference type="AlphaFoldDB" id="A0A5S5C7M7"/>
<evidence type="ECO:0000256" key="4">
    <source>
        <dbReference type="ARBA" id="ARBA00023136"/>
    </source>
</evidence>
<dbReference type="Proteomes" id="UP000323257">
    <property type="component" value="Unassembled WGS sequence"/>
</dbReference>
<dbReference type="EMBL" id="VNHS01000005">
    <property type="protein sequence ID" value="TYP74608.1"/>
    <property type="molecule type" value="Genomic_DNA"/>
</dbReference>
<feature type="transmembrane region" description="Helical" evidence="5">
    <location>
        <begin position="73"/>
        <end position="92"/>
    </location>
</feature>
<dbReference type="Pfam" id="PF13564">
    <property type="entry name" value="DoxX_2"/>
    <property type="match status" value="1"/>
</dbReference>
<dbReference type="OrthoDB" id="7960583at2"/>
<accession>A0A5S5C7M7</accession>
<comment type="caution">
    <text evidence="6">The sequence shown here is derived from an EMBL/GenBank/DDBJ whole genome shotgun (WGS) entry which is preliminary data.</text>
</comment>
<dbReference type="InterPro" id="IPR032808">
    <property type="entry name" value="DoxX"/>
</dbReference>
<keyword evidence="3 5" id="KW-1133">Transmembrane helix</keyword>
<proteinExistence type="predicted"/>
<keyword evidence="7" id="KW-1185">Reference proteome</keyword>
<organism evidence="6 7">
    <name type="scientific">Paenibacillus methanolicus</name>
    <dbReference type="NCBI Taxonomy" id="582686"/>
    <lineage>
        <taxon>Bacteria</taxon>
        <taxon>Bacillati</taxon>
        <taxon>Bacillota</taxon>
        <taxon>Bacilli</taxon>
        <taxon>Bacillales</taxon>
        <taxon>Paenibacillaceae</taxon>
        <taxon>Paenibacillus</taxon>
    </lineage>
</organism>
<keyword evidence="4 5" id="KW-0472">Membrane</keyword>
<dbReference type="PIRSF" id="PIRSF030066">
    <property type="entry name" value="UCP030066"/>
    <property type="match status" value="1"/>
</dbReference>
<evidence type="ECO:0000256" key="1">
    <source>
        <dbReference type="ARBA" id="ARBA00004141"/>
    </source>
</evidence>
<evidence type="ECO:0000256" key="3">
    <source>
        <dbReference type="ARBA" id="ARBA00022989"/>
    </source>
</evidence>
<evidence type="ECO:0000256" key="5">
    <source>
        <dbReference type="SAM" id="Phobius"/>
    </source>
</evidence>
<dbReference type="GO" id="GO:0016020">
    <property type="term" value="C:membrane"/>
    <property type="evidence" value="ECO:0007669"/>
    <property type="project" value="UniProtKB-SubCell"/>
</dbReference>
<dbReference type="RefSeq" id="WP_148929857.1">
    <property type="nucleotide sequence ID" value="NZ_VNHS01000005.1"/>
</dbReference>
<protein>
    <submittedName>
        <fullName evidence="6">DoxX-like protein</fullName>
    </submittedName>
</protein>
<comment type="subcellular location">
    <subcellularLocation>
        <location evidence="1">Membrane</location>
        <topology evidence="1">Multi-pass membrane protein</topology>
    </subcellularLocation>
</comment>
<reference evidence="6 7" key="1">
    <citation type="submission" date="2019-07" db="EMBL/GenBank/DDBJ databases">
        <title>Genomic Encyclopedia of Type Strains, Phase III (KMG-III): the genomes of soil and plant-associated and newly described type strains.</title>
        <authorList>
            <person name="Whitman W."/>
        </authorList>
    </citation>
    <scope>NUCLEOTIDE SEQUENCE [LARGE SCALE GENOMIC DNA]</scope>
    <source>
        <strain evidence="6 7">BL24</strain>
    </source>
</reference>
<dbReference type="InterPro" id="IPR016944">
    <property type="entry name" value="UCP030066"/>
</dbReference>
<feature type="transmembrane region" description="Helical" evidence="5">
    <location>
        <begin position="7"/>
        <end position="25"/>
    </location>
</feature>
<feature type="transmembrane region" description="Helical" evidence="5">
    <location>
        <begin position="45"/>
        <end position="64"/>
    </location>
</feature>
<evidence type="ECO:0000256" key="2">
    <source>
        <dbReference type="ARBA" id="ARBA00022692"/>
    </source>
</evidence>